<dbReference type="SUPFAM" id="SSF51206">
    <property type="entry name" value="cAMP-binding domain-like"/>
    <property type="match status" value="1"/>
</dbReference>
<dbReference type="InterPro" id="IPR018490">
    <property type="entry name" value="cNMP-bd_dom_sf"/>
</dbReference>
<evidence type="ECO:0000256" key="2">
    <source>
        <dbReference type="ARBA" id="ARBA00023125"/>
    </source>
</evidence>
<dbReference type="GO" id="GO:0003677">
    <property type="term" value="F:DNA binding"/>
    <property type="evidence" value="ECO:0007669"/>
    <property type="project" value="UniProtKB-KW"/>
</dbReference>
<keyword evidence="3" id="KW-0804">Transcription</keyword>
<gene>
    <name evidence="5" type="ORF">C7Y71_008385</name>
</gene>
<dbReference type="EMBL" id="CP033459">
    <property type="protein sequence ID" value="QFQ13036.1"/>
    <property type="molecule type" value="Genomic_DNA"/>
</dbReference>
<evidence type="ECO:0000313" key="6">
    <source>
        <dbReference type="Proteomes" id="UP000249375"/>
    </source>
</evidence>
<dbReference type="KEGG" id="alq:C7Y71_008385"/>
<dbReference type="Gene3D" id="2.60.120.10">
    <property type="entry name" value="Jelly Rolls"/>
    <property type="match status" value="1"/>
</dbReference>
<dbReference type="PROSITE" id="PS50042">
    <property type="entry name" value="CNMP_BINDING_3"/>
    <property type="match status" value="1"/>
</dbReference>
<dbReference type="InterPro" id="IPR014710">
    <property type="entry name" value="RmlC-like_jellyroll"/>
</dbReference>
<dbReference type="Proteomes" id="UP000249375">
    <property type="component" value="Chromosome"/>
</dbReference>
<keyword evidence="2" id="KW-0238">DNA-binding</keyword>
<evidence type="ECO:0000259" key="4">
    <source>
        <dbReference type="PROSITE" id="PS50042"/>
    </source>
</evidence>
<organism evidence="5 6">
    <name type="scientific">Pseudoprevotella muciniphila</name>
    <dbReference type="NCBI Taxonomy" id="2133944"/>
    <lineage>
        <taxon>Bacteria</taxon>
        <taxon>Pseudomonadati</taxon>
        <taxon>Bacteroidota</taxon>
        <taxon>Bacteroidia</taxon>
        <taxon>Bacteroidales</taxon>
        <taxon>Prevotellaceae</taxon>
        <taxon>Pseudoprevotella</taxon>
    </lineage>
</organism>
<dbReference type="AlphaFoldDB" id="A0A5P8E7V8"/>
<accession>A0A5P8E7V8</accession>
<dbReference type="InterPro" id="IPR050397">
    <property type="entry name" value="Env_Response_Regulators"/>
</dbReference>
<protein>
    <submittedName>
        <fullName evidence="5">Crp/Fnr family transcriptional regulator</fullName>
    </submittedName>
</protein>
<dbReference type="CDD" id="cd00038">
    <property type="entry name" value="CAP_ED"/>
    <property type="match status" value="1"/>
</dbReference>
<sequence>MKDKLIEKIKVSPLFKGCNMDNIAEFIKKSPHRIRHKDEGAYIARKGNDCTDLTMLVEGVAYGSMVNQDGKEIIVETHTGPAILAPAFLFADVNKFPVNVVAQTACTILYIDRTTFLKWLHHDKQIMQNYISMISNRCQHLGRLLNDVALRSLKERVVEYLSLHKKIKSVERLARVMGVARPSLSRVLSELRAEGIIKRTLDGIELIVLDR</sequence>
<dbReference type="GO" id="GO:0005829">
    <property type="term" value="C:cytosol"/>
    <property type="evidence" value="ECO:0007669"/>
    <property type="project" value="TreeGrafter"/>
</dbReference>
<evidence type="ECO:0000256" key="3">
    <source>
        <dbReference type="ARBA" id="ARBA00023163"/>
    </source>
</evidence>
<dbReference type="InterPro" id="IPR036390">
    <property type="entry name" value="WH_DNA-bd_sf"/>
</dbReference>
<dbReference type="GO" id="GO:0003700">
    <property type="term" value="F:DNA-binding transcription factor activity"/>
    <property type="evidence" value="ECO:0007669"/>
    <property type="project" value="TreeGrafter"/>
</dbReference>
<dbReference type="OrthoDB" id="1116216at2"/>
<dbReference type="Pfam" id="PF13545">
    <property type="entry name" value="HTH_Crp_2"/>
    <property type="match status" value="1"/>
</dbReference>
<reference evidence="5 6" key="1">
    <citation type="submission" date="2018-11" db="EMBL/GenBank/DDBJ databases">
        <authorList>
            <person name="Na S.W."/>
            <person name="Baik M."/>
        </authorList>
    </citation>
    <scope>NUCLEOTIDE SEQUENCE [LARGE SCALE GENOMIC DNA]</scope>
    <source>
        <strain evidence="5 6">E39</strain>
    </source>
</reference>
<proteinExistence type="predicted"/>
<keyword evidence="6" id="KW-1185">Reference proteome</keyword>
<dbReference type="InterPro" id="IPR012318">
    <property type="entry name" value="HTH_CRP"/>
</dbReference>
<dbReference type="InterPro" id="IPR000595">
    <property type="entry name" value="cNMP-bd_dom"/>
</dbReference>
<feature type="domain" description="Cyclic nucleotide-binding" evidence="4">
    <location>
        <begin position="14"/>
        <end position="137"/>
    </location>
</feature>
<dbReference type="SUPFAM" id="SSF46785">
    <property type="entry name" value="Winged helix' DNA-binding domain"/>
    <property type="match status" value="1"/>
</dbReference>
<dbReference type="PANTHER" id="PTHR24567">
    <property type="entry name" value="CRP FAMILY TRANSCRIPTIONAL REGULATORY PROTEIN"/>
    <property type="match status" value="1"/>
</dbReference>
<dbReference type="Pfam" id="PF00027">
    <property type="entry name" value="cNMP_binding"/>
    <property type="match status" value="1"/>
</dbReference>
<name>A0A5P8E7V8_9BACT</name>
<evidence type="ECO:0000313" key="5">
    <source>
        <dbReference type="EMBL" id="QFQ13036.1"/>
    </source>
</evidence>
<keyword evidence="1" id="KW-0805">Transcription regulation</keyword>
<dbReference type="PANTHER" id="PTHR24567:SF58">
    <property type="entry name" value="CYCLIC AMP-BINDING REGULATORY PROTEIN"/>
    <property type="match status" value="1"/>
</dbReference>
<evidence type="ECO:0000256" key="1">
    <source>
        <dbReference type="ARBA" id="ARBA00023015"/>
    </source>
</evidence>